<dbReference type="EMBL" id="AJWZ01002821">
    <property type="protein sequence ID" value="EKC69917.1"/>
    <property type="molecule type" value="Genomic_DNA"/>
</dbReference>
<proteinExistence type="predicted"/>
<gene>
    <name evidence="1" type="ORF">OBE_04173</name>
</gene>
<reference evidence="1" key="1">
    <citation type="journal article" date="2013" name="Environ. Microbiol.">
        <title>Microbiota from the distal guts of lean and obese adolescents exhibit partial functional redundancy besides clear differences in community structure.</title>
        <authorList>
            <person name="Ferrer M."/>
            <person name="Ruiz A."/>
            <person name="Lanza F."/>
            <person name="Haange S.B."/>
            <person name="Oberbach A."/>
            <person name="Till H."/>
            <person name="Bargiela R."/>
            <person name="Campoy C."/>
            <person name="Segura M.T."/>
            <person name="Richter M."/>
            <person name="von Bergen M."/>
            <person name="Seifert J."/>
            <person name="Suarez A."/>
        </authorList>
    </citation>
    <scope>NUCLEOTIDE SEQUENCE</scope>
</reference>
<sequence length="201" mass="23261">MHPPFIYVKGGFLMKKFILLLMTITIVSLVSDINCEKTIIPKEAIRFRVIANSNSQEDQNLKVKVKDNLEKDISKVLKNETTLISSRTALENNLLLFEKNINNTLKKENSQTTFRINYGMNYFPEKEYKNVIYKEGNYESLVVTLGDGLGENFWCVLFPPLCLLEGEEENAKDVEYHILVKDILKKYEKILIKPNNLLSLH</sequence>
<comment type="caution">
    <text evidence="1">The sequence shown here is derived from an EMBL/GenBank/DDBJ whole genome shotgun (WGS) entry which is preliminary data.</text>
</comment>
<dbReference type="InterPro" id="IPR014202">
    <property type="entry name" value="Spore_II_R"/>
</dbReference>
<protein>
    <submittedName>
        <fullName evidence="1">Sporulation stage II, protein R</fullName>
    </submittedName>
</protein>
<dbReference type="AlphaFoldDB" id="K1T9Q1"/>
<accession>K1T9Q1</accession>
<name>K1T9Q1_9ZZZZ</name>
<organism evidence="1">
    <name type="scientific">human gut metagenome</name>
    <dbReference type="NCBI Taxonomy" id="408170"/>
    <lineage>
        <taxon>unclassified sequences</taxon>
        <taxon>metagenomes</taxon>
        <taxon>organismal metagenomes</taxon>
    </lineage>
</organism>
<evidence type="ECO:0000313" key="1">
    <source>
        <dbReference type="EMBL" id="EKC69917.1"/>
    </source>
</evidence>
<dbReference type="Pfam" id="PF09551">
    <property type="entry name" value="Spore_II_R"/>
    <property type="match status" value="1"/>
</dbReference>